<gene>
    <name evidence="2" type="ORF">E2C01_097740</name>
</gene>
<dbReference type="AlphaFoldDB" id="A0A5B7KAT9"/>
<feature type="compositionally biased region" description="Basic and acidic residues" evidence="1">
    <location>
        <begin position="71"/>
        <end position="82"/>
    </location>
</feature>
<accession>A0A5B7KAT9</accession>
<dbReference type="Proteomes" id="UP000324222">
    <property type="component" value="Unassembled WGS sequence"/>
</dbReference>
<evidence type="ECO:0000256" key="1">
    <source>
        <dbReference type="SAM" id="MobiDB-lite"/>
    </source>
</evidence>
<feature type="compositionally biased region" description="Basic and acidic residues" evidence="1">
    <location>
        <begin position="24"/>
        <end position="36"/>
    </location>
</feature>
<dbReference type="EMBL" id="VSRR010130255">
    <property type="protein sequence ID" value="MPD02179.1"/>
    <property type="molecule type" value="Genomic_DNA"/>
</dbReference>
<keyword evidence="3" id="KW-1185">Reference proteome</keyword>
<organism evidence="2 3">
    <name type="scientific">Portunus trituberculatus</name>
    <name type="common">Swimming crab</name>
    <name type="synonym">Neptunus trituberculatus</name>
    <dbReference type="NCBI Taxonomy" id="210409"/>
    <lineage>
        <taxon>Eukaryota</taxon>
        <taxon>Metazoa</taxon>
        <taxon>Ecdysozoa</taxon>
        <taxon>Arthropoda</taxon>
        <taxon>Crustacea</taxon>
        <taxon>Multicrustacea</taxon>
        <taxon>Malacostraca</taxon>
        <taxon>Eumalacostraca</taxon>
        <taxon>Eucarida</taxon>
        <taxon>Decapoda</taxon>
        <taxon>Pleocyemata</taxon>
        <taxon>Brachyura</taxon>
        <taxon>Eubrachyura</taxon>
        <taxon>Portunoidea</taxon>
        <taxon>Portunidae</taxon>
        <taxon>Portuninae</taxon>
        <taxon>Portunus</taxon>
    </lineage>
</organism>
<name>A0A5B7KAT9_PORTR</name>
<evidence type="ECO:0000313" key="2">
    <source>
        <dbReference type="EMBL" id="MPD02179.1"/>
    </source>
</evidence>
<protein>
    <submittedName>
        <fullName evidence="2">Uncharacterized protein</fullName>
    </submittedName>
</protein>
<evidence type="ECO:0000313" key="3">
    <source>
        <dbReference type="Proteomes" id="UP000324222"/>
    </source>
</evidence>
<reference evidence="2 3" key="1">
    <citation type="submission" date="2019-05" db="EMBL/GenBank/DDBJ databases">
        <title>Another draft genome of Portunus trituberculatus and its Hox gene families provides insights of decapod evolution.</title>
        <authorList>
            <person name="Jeong J.-H."/>
            <person name="Song I."/>
            <person name="Kim S."/>
            <person name="Choi T."/>
            <person name="Kim D."/>
            <person name="Ryu S."/>
            <person name="Kim W."/>
        </authorList>
    </citation>
    <scope>NUCLEOTIDE SEQUENCE [LARGE SCALE GENOMIC DNA]</scope>
    <source>
        <tissue evidence="2">Muscle</tissue>
    </source>
</reference>
<sequence>MSSSFESLWSWPRPSLRRQVVGGREARSGGRRDGRWGGEGGGSPGLLTPPSTSPSPHHHASPSPPPVLRHKAPEASRAREEGVAGGIST</sequence>
<comment type="caution">
    <text evidence="2">The sequence shown here is derived from an EMBL/GenBank/DDBJ whole genome shotgun (WGS) entry which is preliminary data.</text>
</comment>
<feature type="region of interest" description="Disordered" evidence="1">
    <location>
        <begin position="1"/>
        <end position="89"/>
    </location>
</feature>
<proteinExistence type="predicted"/>